<feature type="domain" description="AAA" evidence="10">
    <location>
        <begin position="585"/>
        <end position="694"/>
    </location>
</feature>
<comment type="similarity">
    <text evidence="1">Belongs to the CpsD/CapB family.</text>
</comment>
<comment type="catalytic activity">
    <reaction evidence="8">
        <text>L-tyrosyl-[protein] + ATP = O-phospho-L-tyrosyl-[protein] + ADP + H(+)</text>
        <dbReference type="Rhea" id="RHEA:10596"/>
        <dbReference type="Rhea" id="RHEA-COMP:10136"/>
        <dbReference type="Rhea" id="RHEA-COMP:20101"/>
        <dbReference type="ChEBI" id="CHEBI:15378"/>
        <dbReference type="ChEBI" id="CHEBI:30616"/>
        <dbReference type="ChEBI" id="CHEBI:46858"/>
        <dbReference type="ChEBI" id="CHEBI:61978"/>
        <dbReference type="ChEBI" id="CHEBI:456216"/>
        <dbReference type="EC" id="2.7.10.2"/>
    </reaction>
</comment>
<feature type="domain" description="Tyrosine-protein kinase G-rich" evidence="11">
    <location>
        <begin position="431"/>
        <end position="508"/>
    </location>
</feature>
<keyword evidence="9" id="KW-0812">Transmembrane</keyword>
<dbReference type="GO" id="GO:0004715">
    <property type="term" value="F:non-membrane spanning protein tyrosine kinase activity"/>
    <property type="evidence" value="ECO:0007669"/>
    <property type="project" value="UniProtKB-EC"/>
</dbReference>
<dbReference type="Gene3D" id="3.40.50.300">
    <property type="entry name" value="P-loop containing nucleotide triphosphate hydrolases"/>
    <property type="match status" value="1"/>
</dbReference>
<dbReference type="InterPro" id="IPR050445">
    <property type="entry name" value="Bact_polysacc_biosynth/exp"/>
</dbReference>
<dbReference type="Pfam" id="PF13614">
    <property type="entry name" value="AAA_31"/>
    <property type="match status" value="1"/>
</dbReference>
<dbReference type="Proteomes" id="UP000183200">
    <property type="component" value="Unassembled WGS sequence"/>
</dbReference>
<keyword evidence="9" id="KW-1133">Transmembrane helix</keyword>
<dbReference type="InterPro" id="IPR025669">
    <property type="entry name" value="AAA_dom"/>
</dbReference>
<evidence type="ECO:0000256" key="3">
    <source>
        <dbReference type="ARBA" id="ARBA00022679"/>
    </source>
</evidence>
<dbReference type="PANTHER" id="PTHR32309">
    <property type="entry name" value="TYROSINE-PROTEIN KINASE"/>
    <property type="match status" value="1"/>
</dbReference>
<dbReference type="NCBIfam" id="TIGR01007">
    <property type="entry name" value="eps_fam"/>
    <property type="match status" value="1"/>
</dbReference>
<keyword evidence="5" id="KW-0418">Kinase</keyword>
<evidence type="ECO:0000256" key="4">
    <source>
        <dbReference type="ARBA" id="ARBA00022741"/>
    </source>
</evidence>
<evidence type="ECO:0000313" key="12">
    <source>
        <dbReference type="EMBL" id="SDO40267.1"/>
    </source>
</evidence>
<keyword evidence="3" id="KW-0808">Transferase</keyword>
<dbReference type="AlphaFoldDB" id="A0A1H0J952"/>
<dbReference type="OrthoDB" id="9794577at2"/>
<evidence type="ECO:0000256" key="7">
    <source>
        <dbReference type="ARBA" id="ARBA00023137"/>
    </source>
</evidence>
<dbReference type="InterPro" id="IPR032807">
    <property type="entry name" value="GNVR"/>
</dbReference>
<reference evidence="13" key="1">
    <citation type="submission" date="2016-10" db="EMBL/GenBank/DDBJ databases">
        <authorList>
            <person name="Varghese N."/>
            <person name="Submissions S."/>
        </authorList>
    </citation>
    <scope>NUCLEOTIDE SEQUENCE [LARGE SCALE GENOMIC DNA]</scope>
    <source>
        <strain evidence="13">DSM 19110</strain>
    </source>
</reference>
<dbReference type="PANTHER" id="PTHR32309:SF13">
    <property type="entry name" value="FERRIC ENTEROBACTIN TRANSPORT PROTEIN FEPE"/>
    <property type="match status" value="1"/>
</dbReference>
<evidence type="ECO:0000256" key="2">
    <source>
        <dbReference type="ARBA" id="ARBA00011903"/>
    </source>
</evidence>
<proteinExistence type="inferred from homology"/>
<dbReference type="InterPro" id="IPR005702">
    <property type="entry name" value="Wzc-like_C"/>
</dbReference>
<keyword evidence="13" id="KW-1185">Reference proteome</keyword>
<evidence type="ECO:0000259" key="11">
    <source>
        <dbReference type="Pfam" id="PF13807"/>
    </source>
</evidence>
<evidence type="ECO:0000256" key="5">
    <source>
        <dbReference type="ARBA" id="ARBA00022777"/>
    </source>
</evidence>
<evidence type="ECO:0000256" key="6">
    <source>
        <dbReference type="ARBA" id="ARBA00022840"/>
    </source>
</evidence>
<dbReference type="CDD" id="cd05387">
    <property type="entry name" value="BY-kinase"/>
    <property type="match status" value="1"/>
</dbReference>
<keyword evidence="6" id="KW-0067">ATP-binding</keyword>
<evidence type="ECO:0000256" key="8">
    <source>
        <dbReference type="ARBA" id="ARBA00051245"/>
    </source>
</evidence>
<organism evidence="12 13">
    <name type="scientific">Pedobacter steynii</name>
    <dbReference type="NCBI Taxonomy" id="430522"/>
    <lineage>
        <taxon>Bacteria</taxon>
        <taxon>Pseudomonadati</taxon>
        <taxon>Bacteroidota</taxon>
        <taxon>Sphingobacteriia</taxon>
        <taxon>Sphingobacteriales</taxon>
        <taxon>Sphingobacteriaceae</taxon>
        <taxon>Pedobacter</taxon>
    </lineage>
</organism>
<accession>A0A1H0J952</accession>
<evidence type="ECO:0000313" key="13">
    <source>
        <dbReference type="Proteomes" id="UP000183200"/>
    </source>
</evidence>
<keyword evidence="7" id="KW-0829">Tyrosine-protein kinase</keyword>
<keyword evidence="4" id="KW-0547">Nucleotide-binding</keyword>
<dbReference type="RefSeq" id="WP_074612525.1">
    <property type="nucleotide sequence ID" value="NZ_FNGY01000014.1"/>
</dbReference>
<sequence>MTTNHRMTGLSEDMKESVMKYLKYWYAFLIAIVISMATAFFYLSTVAPKYKVSSTLLMQDDKKGDGELKGTAFSDLNMFHTDKKVDNEMEVLRSRELIYKVLKSLSLETSYFRKEGLKDKELYGNSLPLKITVIALSPLAYTKSLTIQPVNESSFMLGDKDEHQVYEYGKEIRRTGYAFRVQKGPAKWKNNSPVRIKFNNMYTMTEAYSQTRLSVLPIIKDANTVVVSLEDAVPQRGIDILTTLIKTYNDENVTKKNIIAVNTINFIDKRLAYLSRDLSNVEQDVESYKQDNMVTDVSADAQINMVKSGEYRQMLSAAEVQLRVIESLERYLGQNNNQFKMVPSSLSINNITLNELTSKFNTLQQERNRMLRTSNANNPLVLNLTDQLITLKSNIEENLHNIKQGILIERNNLSAMASQFSSKIHSAPAVERGLLERSREQAVKMSLYRYLLQKREETTLSLSGTVPTSQVIDKPAYHSIPVSPKKQLIYLSAVLFGCLVPAATIYGKQLLNNKVKDPKDIELLTGVRLLGVLSHLDKNETKVMESNSRSTMSELFRYIRSNLHFMNSGMPNQVLLVTSCMKSEGKTFFSLNLGMTLASVNKRVVILEFDLRKPDLLEKMKMKKGIGITGYLEQKDMEIEEIIQQSELSPNLSVIDCGEIPENPAETMMHPRIGQMIEALKTKFDYVIIDTAPVGLVADAFSLASYTDASIYLVRYNYTDKLHLNILRDIYDHKKLNNPMVVFNDTKNENKRNYGYAGYGYGYGLQLNN</sequence>
<protein>
    <recommendedName>
        <fullName evidence="2">non-specific protein-tyrosine kinase</fullName>
        <ecNumber evidence="2">2.7.10.2</ecNumber>
    </recommendedName>
</protein>
<feature type="transmembrane region" description="Helical" evidence="9">
    <location>
        <begin position="21"/>
        <end position="43"/>
    </location>
</feature>
<gene>
    <name evidence="12" type="ORF">SAMN05421820_114122</name>
</gene>
<name>A0A1H0J952_9SPHI</name>
<evidence type="ECO:0000259" key="10">
    <source>
        <dbReference type="Pfam" id="PF13614"/>
    </source>
</evidence>
<evidence type="ECO:0000256" key="9">
    <source>
        <dbReference type="SAM" id="Phobius"/>
    </source>
</evidence>
<keyword evidence="9" id="KW-0472">Membrane</keyword>
<evidence type="ECO:0000256" key="1">
    <source>
        <dbReference type="ARBA" id="ARBA00007316"/>
    </source>
</evidence>
<dbReference type="GO" id="GO:0005524">
    <property type="term" value="F:ATP binding"/>
    <property type="evidence" value="ECO:0007669"/>
    <property type="project" value="UniProtKB-KW"/>
</dbReference>
<dbReference type="InterPro" id="IPR027417">
    <property type="entry name" value="P-loop_NTPase"/>
</dbReference>
<dbReference type="EC" id="2.7.10.2" evidence="2"/>
<dbReference type="EMBL" id="FNGY01000014">
    <property type="protein sequence ID" value="SDO40267.1"/>
    <property type="molecule type" value="Genomic_DNA"/>
</dbReference>
<dbReference type="SUPFAM" id="SSF52540">
    <property type="entry name" value="P-loop containing nucleoside triphosphate hydrolases"/>
    <property type="match status" value="1"/>
</dbReference>
<dbReference type="Pfam" id="PF13807">
    <property type="entry name" value="GNVR"/>
    <property type="match status" value="1"/>
</dbReference>
<dbReference type="GO" id="GO:0005886">
    <property type="term" value="C:plasma membrane"/>
    <property type="evidence" value="ECO:0007669"/>
    <property type="project" value="TreeGrafter"/>
</dbReference>